<proteinExistence type="predicted"/>
<protein>
    <submittedName>
        <fullName evidence="1">Uncharacterized protein</fullName>
    </submittedName>
</protein>
<evidence type="ECO:0000313" key="1">
    <source>
        <dbReference type="EMBL" id="TWA82541.1"/>
    </source>
</evidence>
<reference evidence="1 2" key="1">
    <citation type="submission" date="2019-06" db="EMBL/GenBank/DDBJ databases">
        <title>Genomic Encyclopedia of Type Strains, Phase IV (KMG-V): Genome sequencing to study the core and pangenomes of soil and plant-associated prokaryotes.</title>
        <authorList>
            <person name="Whitman W."/>
        </authorList>
    </citation>
    <scope>NUCLEOTIDE SEQUENCE [LARGE SCALE GENOMIC DNA]</scope>
    <source>
        <strain evidence="1 2">BR 11650</strain>
    </source>
</reference>
<dbReference type="EMBL" id="VITH01000007">
    <property type="protein sequence ID" value="TWA82541.1"/>
    <property type="molecule type" value="Genomic_DNA"/>
</dbReference>
<comment type="caution">
    <text evidence="1">The sequence shown here is derived from an EMBL/GenBank/DDBJ whole genome shotgun (WGS) entry which is preliminary data.</text>
</comment>
<evidence type="ECO:0000313" key="2">
    <source>
        <dbReference type="Proteomes" id="UP000318529"/>
    </source>
</evidence>
<accession>A0A560CCF6</accession>
<name>A0A560CCF6_AZOBR</name>
<sequence length="32" mass="3905">MKGKKGPHFFLVLRFWRWEVTIIISRYPQGGR</sequence>
<dbReference type="AlphaFoldDB" id="A0A560CCF6"/>
<organism evidence="1 2">
    <name type="scientific">Azospirillum brasilense</name>
    <dbReference type="NCBI Taxonomy" id="192"/>
    <lineage>
        <taxon>Bacteria</taxon>
        <taxon>Pseudomonadati</taxon>
        <taxon>Pseudomonadota</taxon>
        <taxon>Alphaproteobacteria</taxon>
        <taxon>Rhodospirillales</taxon>
        <taxon>Azospirillaceae</taxon>
        <taxon>Azospirillum</taxon>
    </lineage>
</organism>
<gene>
    <name evidence="1" type="ORF">FBZ83_107229</name>
</gene>
<dbReference type="Proteomes" id="UP000318529">
    <property type="component" value="Unassembled WGS sequence"/>
</dbReference>